<evidence type="ECO:0000256" key="3">
    <source>
        <dbReference type="ARBA" id="ARBA00022801"/>
    </source>
</evidence>
<keyword evidence="1" id="KW-0645">Protease</keyword>
<keyword evidence="5" id="KW-0482">Metalloprotease</keyword>
<gene>
    <name evidence="9" type="ORF">ACFHYQ_22165</name>
</gene>
<evidence type="ECO:0000256" key="1">
    <source>
        <dbReference type="ARBA" id="ARBA00022670"/>
    </source>
</evidence>
<keyword evidence="4" id="KW-0862">Zinc</keyword>
<keyword evidence="2" id="KW-0479">Metal-binding</keyword>
<reference evidence="9 10" key="1">
    <citation type="submission" date="2024-09" db="EMBL/GenBank/DDBJ databases">
        <authorList>
            <person name="Sun Q."/>
            <person name="Mori K."/>
        </authorList>
    </citation>
    <scope>NUCLEOTIDE SEQUENCE [LARGE SCALE GENOMIC DNA]</scope>
    <source>
        <strain evidence="9 10">TBRC 1851</strain>
    </source>
</reference>
<evidence type="ECO:0000313" key="10">
    <source>
        <dbReference type="Proteomes" id="UP001589870"/>
    </source>
</evidence>
<accession>A0ABV6UA12</accession>
<feature type="chain" id="PRO_5045140657" evidence="7">
    <location>
        <begin position="32"/>
        <end position="130"/>
    </location>
</feature>
<feature type="domain" description="FTP" evidence="8">
    <location>
        <begin position="84"/>
        <end position="126"/>
    </location>
</feature>
<evidence type="ECO:0000256" key="4">
    <source>
        <dbReference type="ARBA" id="ARBA00022833"/>
    </source>
</evidence>
<dbReference type="Pfam" id="PF07504">
    <property type="entry name" value="FTP"/>
    <property type="match status" value="1"/>
</dbReference>
<dbReference type="InterPro" id="IPR011096">
    <property type="entry name" value="FTP_domain"/>
</dbReference>
<evidence type="ECO:0000256" key="6">
    <source>
        <dbReference type="SAM" id="MobiDB-lite"/>
    </source>
</evidence>
<keyword evidence="3" id="KW-0378">Hydrolase</keyword>
<evidence type="ECO:0000259" key="8">
    <source>
        <dbReference type="Pfam" id="PF07504"/>
    </source>
</evidence>
<keyword evidence="10" id="KW-1185">Reference proteome</keyword>
<proteinExistence type="predicted"/>
<sequence length="130" mass="13303">MNPRKRSGVVAVLAAVTMTTTSLTAVTAASAAPNTAADTAAVRAQEPAPPAFAPPNAQQSKSAIASADKALAGDTAALYKSADDEFKLVRSIAGTRGLQYLSYQRSYRGLPVYGGDVIVATDKTGQSVDT</sequence>
<evidence type="ECO:0000313" key="9">
    <source>
        <dbReference type="EMBL" id="MFC0865002.1"/>
    </source>
</evidence>
<dbReference type="Gene3D" id="3.10.450.490">
    <property type="match status" value="1"/>
</dbReference>
<feature type="compositionally biased region" description="Low complexity" evidence="6">
    <location>
        <begin position="36"/>
        <end position="46"/>
    </location>
</feature>
<feature type="region of interest" description="Disordered" evidence="6">
    <location>
        <begin position="36"/>
        <end position="65"/>
    </location>
</feature>
<organism evidence="9 10">
    <name type="scientific">Sphaerimonospora cavernae</name>
    <dbReference type="NCBI Taxonomy" id="1740611"/>
    <lineage>
        <taxon>Bacteria</taxon>
        <taxon>Bacillati</taxon>
        <taxon>Actinomycetota</taxon>
        <taxon>Actinomycetes</taxon>
        <taxon>Streptosporangiales</taxon>
        <taxon>Streptosporangiaceae</taxon>
        <taxon>Sphaerimonospora</taxon>
    </lineage>
</organism>
<keyword evidence="7" id="KW-0732">Signal</keyword>
<dbReference type="EMBL" id="JBHMQT010000047">
    <property type="protein sequence ID" value="MFC0865002.1"/>
    <property type="molecule type" value="Genomic_DNA"/>
</dbReference>
<evidence type="ECO:0000256" key="7">
    <source>
        <dbReference type="SAM" id="SignalP"/>
    </source>
</evidence>
<feature type="non-terminal residue" evidence="9">
    <location>
        <position position="130"/>
    </location>
</feature>
<comment type="caution">
    <text evidence="9">The sequence shown here is derived from an EMBL/GenBank/DDBJ whole genome shotgun (WGS) entry which is preliminary data.</text>
</comment>
<evidence type="ECO:0000256" key="2">
    <source>
        <dbReference type="ARBA" id="ARBA00022723"/>
    </source>
</evidence>
<dbReference type="Proteomes" id="UP001589870">
    <property type="component" value="Unassembled WGS sequence"/>
</dbReference>
<name>A0ABV6UA12_9ACTN</name>
<protein>
    <submittedName>
        <fullName evidence="9">Peptidase M28</fullName>
    </submittedName>
</protein>
<feature type="signal peptide" evidence="7">
    <location>
        <begin position="1"/>
        <end position="31"/>
    </location>
</feature>
<evidence type="ECO:0000256" key="5">
    <source>
        <dbReference type="ARBA" id="ARBA00023049"/>
    </source>
</evidence>